<dbReference type="InterPro" id="IPR036291">
    <property type="entry name" value="NAD(P)-bd_dom_sf"/>
</dbReference>
<sequence>MRPYAVIIGTRTLSNGEAAAAKLNSGVPTSSSEISVVQIDVSSAASIEAAVALITSTHGRIDSLINNAGAAFDLEIQDGKCSIRDGFNTSWDTNVSGTHILTTHVVPLLLESSDPPLLFLTLGTSSIRETLPRTGATCRPSRASTHRRPPGGPSRRR</sequence>
<keyword evidence="1" id="KW-0560">Oxidoreductase</keyword>
<dbReference type="PANTHER" id="PTHR43157">
    <property type="entry name" value="PHOSPHATIDYLINOSITOL-GLYCAN BIOSYNTHESIS CLASS F PROTEIN-RELATED"/>
    <property type="match status" value="1"/>
</dbReference>
<dbReference type="PANTHER" id="PTHR43157:SF31">
    <property type="entry name" value="PHOSPHATIDYLINOSITOL-GLYCAN BIOSYNTHESIS CLASS F PROTEIN"/>
    <property type="match status" value="1"/>
</dbReference>
<feature type="compositionally biased region" description="Basic residues" evidence="2">
    <location>
        <begin position="144"/>
        <end position="157"/>
    </location>
</feature>
<dbReference type="InterPro" id="IPR002347">
    <property type="entry name" value="SDR_fam"/>
</dbReference>
<evidence type="ECO:0000313" key="3">
    <source>
        <dbReference type="EMBL" id="GAT57092.1"/>
    </source>
</evidence>
<dbReference type="EMBL" id="DF849392">
    <property type="protein sequence ID" value="GAT57092.1"/>
    <property type="molecule type" value="Genomic_DNA"/>
</dbReference>
<dbReference type="Gene3D" id="3.40.50.720">
    <property type="entry name" value="NAD(P)-binding Rossmann-like Domain"/>
    <property type="match status" value="1"/>
</dbReference>
<name>A0ABQ0M193_MYCCL</name>
<gene>
    <name evidence="3" type="ORF">MCHLO_13672</name>
</gene>
<evidence type="ECO:0000256" key="2">
    <source>
        <dbReference type="SAM" id="MobiDB-lite"/>
    </source>
</evidence>
<feature type="region of interest" description="Disordered" evidence="2">
    <location>
        <begin position="132"/>
        <end position="157"/>
    </location>
</feature>
<reference evidence="3" key="1">
    <citation type="submission" date="2014-09" db="EMBL/GenBank/DDBJ databases">
        <title>Genome sequence of the luminous mushroom Mycena chlorophos for searching fungal bioluminescence genes.</title>
        <authorList>
            <person name="Tanaka Y."/>
            <person name="Kasuga D."/>
            <person name="Oba Y."/>
            <person name="Hase S."/>
            <person name="Sato K."/>
            <person name="Oba Y."/>
            <person name="Sakakibara Y."/>
        </authorList>
    </citation>
    <scope>NUCLEOTIDE SEQUENCE</scope>
</reference>
<organism evidence="3 4">
    <name type="scientific">Mycena chlorophos</name>
    <name type="common">Agaric fungus</name>
    <name type="synonym">Agaricus chlorophos</name>
    <dbReference type="NCBI Taxonomy" id="658473"/>
    <lineage>
        <taxon>Eukaryota</taxon>
        <taxon>Fungi</taxon>
        <taxon>Dikarya</taxon>
        <taxon>Basidiomycota</taxon>
        <taxon>Agaricomycotina</taxon>
        <taxon>Agaricomycetes</taxon>
        <taxon>Agaricomycetidae</taxon>
        <taxon>Agaricales</taxon>
        <taxon>Marasmiineae</taxon>
        <taxon>Mycenaceae</taxon>
        <taxon>Mycena</taxon>
    </lineage>
</organism>
<protein>
    <submittedName>
        <fullName evidence="3">Short-chain dehydrogenase/reductase family protein</fullName>
    </submittedName>
</protein>
<proteinExistence type="predicted"/>
<evidence type="ECO:0000313" key="4">
    <source>
        <dbReference type="Proteomes" id="UP000815677"/>
    </source>
</evidence>
<keyword evidence="4" id="KW-1185">Reference proteome</keyword>
<dbReference type="SUPFAM" id="SSF51735">
    <property type="entry name" value="NAD(P)-binding Rossmann-fold domains"/>
    <property type="match status" value="1"/>
</dbReference>
<dbReference type="Proteomes" id="UP000815677">
    <property type="component" value="Unassembled WGS sequence"/>
</dbReference>
<evidence type="ECO:0000256" key="1">
    <source>
        <dbReference type="ARBA" id="ARBA00023002"/>
    </source>
</evidence>
<dbReference type="Pfam" id="PF00106">
    <property type="entry name" value="adh_short"/>
    <property type="match status" value="1"/>
</dbReference>
<accession>A0ABQ0M193</accession>